<dbReference type="AlphaFoldDB" id="A0A9X1DCE5"/>
<dbReference type="GO" id="GO:0016020">
    <property type="term" value="C:membrane"/>
    <property type="evidence" value="ECO:0007669"/>
    <property type="project" value="UniProtKB-SubCell"/>
</dbReference>
<name>A0A9X1DCE5_9SPHN</name>
<feature type="transmembrane region" description="Helical" evidence="6">
    <location>
        <begin position="161"/>
        <end position="184"/>
    </location>
</feature>
<feature type="transmembrane region" description="Helical" evidence="6">
    <location>
        <begin position="248"/>
        <end position="276"/>
    </location>
</feature>
<evidence type="ECO:0000256" key="5">
    <source>
        <dbReference type="ARBA" id="ARBA00023136"/>
    </source>
</evidence>
<reference evidence="7" key="1">
    <citation type="submission" date="2021-05" db="EMBL/GenBank/DDBJ databases">
        <title>Genome of Sphingobium sp. strain.</title>
        <authorList>
            <person name="Fan R."/>
        </authorList>
    </citation>
    <scope>NUCLEOTIDE SEQUENCE</scope>
    <source>
        <strain evidence="7">H33</strain>
    </source>
</reference>
<evidence type="ECO:0000256" key="2">
    <source>
        <dbReference type="ARBA" id="ARBA00009773"/>
    </source>
</evidence>
<proteinExistence type="inferred from homology"/>
<evidence type="ECO:0000256" key="3">
    <source>
        <dbReference type="ARBA" id="ARBA00022692"/>
    </source>
</evidence>
<dbReference type="PANTHER" id="PTHR21716:SF61">
    <property type="entry name" value="BLR8064 PROTEIN"/>
    <property type="match status" value="1"/>
</dbReference>
<comment type="similarity">
    <text evidence="2">Belongs to the autoinducer-2 exporter (AI-2E) (TC 2.A.86) family.</text>
</comment>
<evidence type="ECO:0000256" key="4">
    <source>
        <dbReference type="ARBA" id="ARBA00022989"/>
    </source>
</evidence>
<protein>
    <submittedName>
        <fullName evidence="7">AI-2E family transporter</fullName>
    </submittedName>
</protein>
<organism evidence="7 8">
    <name type="scientific">Sphingobium nicotianae</name>
    <dbReference type="NCBI Taxonomy" id="2782607"/>
    <lineage>
        <taxon>Bacteria</taxon>
        <taxon>Pseudomonadati</taxon>
        <taxon>Pseudomonadota</taxon>
        <taxon>Alphaproteobacteria</taxon>
        <taxon>Sphingomonadales</taxon>
        <taxon>Sphingomonadaceae</taxon>
        <taxon>Sphingobium</taxon>
    </lineage>
</organism>
<evidence type="ECO:0000313" key="8">
    <source>
        <dbReference type="Proteomes" id="UP001138757"/>
    </source>
</evidence>
<comment type="caution">
    <text evidence="7">The sequence shown here is derived from an EMBL/GenBank/DDBJ whole genome shotgun (WGS) entry which is preliminary data.</text>
</comment>
<feature type="transmembrane region" description="Helical" evidence="6">
    <location>
        <begin position="283"/>
        <end position="302"/>
    </location>
</feature>
<dbReference type="PANTHER" id="PTHR21716">
    <property type="entry name" value="TRANSMEMBRANE PROTEIN"/>
    <property type="match status" value="1"/>
</dbReference>
<sequence length="364" mass="39244">MTDHHQTQEQEERRSSLVKVVVSLALLLAGLWIIWGFIHALVWAVIMAIAIDPLYLKAVDSPWGRRHRTLLAALITVAIALVLTALLALGISRAAIEVSTIVAWVTQAQQHGVPVPGWAPQLPFVGPALTDWWRLNLATAQGAQMQLHHLNTANWLEHSRIIGAGVFRRIVILVFTLITLFFLLRDRESVVAQCRVAADHLFGATSERILRQTVISVRSTIDGVVLVGLGEGAVMAVFYIFLGVPHPLLMGMLTGVAAIFPFGAVVMLVIAAFLLLPQSAIGAAIAVLVIGLIVIGFADHFIRPVMIGGATKLPFVWVLIGILGGVEAFGLLGLFIGPATMAVLVMLWRDFVEVSSIAGRTEAG</sequence>
<dbReference type="InterPro" id="IPR002549">
    <property type="entry name" value="AI-2E-like"/>
</dbReference>
<feature type="transmembrane region" description="Helical" evidence="6">
    <location>
        <begin position="314"/>
        <end position="347"/>
    </location>
</feature>
<keyword evidence="4 6" id="KW-1133">Transmembrane helix</keyword>
<dbReference type="Pfam" id="PF01594">
    <property type="entry name" value="AI-2E_transport"/>
    <property type="match status" value="1"/>
</dbReference>
<comment type="subcellular location">
    <subcellularLocation>
        <location evidence="1">Membrane</location>
        <topology evidence="1">Multi-pass membrane protein</topology>
    </subcellularLocation>
</comment>
<evidence type="ECO:0000313" key="7">
    <source>
        <dbReference type="EMBL" id="MBT2187436.1"/>
    </source>
</evidence>
<feature type="transmembrane region" description="Helical" evidence="6">
    <location>
        <begin position="221"/>
        <end position="242"/>
    </location>
</feature>
<keyword evidence="3 6" id="KW-0812">Transmembrane</keyword>
<dbReference type="Proteomes" id="UP001138757">
    <property type="component" value="Unassembled WGS sequence"/>
</dbReference>
<evidence type="ECO:0000256" key="1">
    <source>
        <dbReference type="ARBA" id="ARBA00004141"/>
    </source>
</evidence>
<feature type="transmembrane region" description="Helical" evidence="6">
    <location>
        <begin position="16"/>
        <end position="35"/>
    </location>
</feature>
<feature type="transmembrane region" description="Helical" evidence="6">
    <location>
        <begin position="70"/>
        <end position="91"/>
    </location>
</feature>
<gene>
    <name evidence="7" type="ORF">KK488_10810</name>
</gene>
<keyword evidence="5 6" id="KW-0472">Membrane</keyword>
<keyword evidence="8" id="KW-1185">Reference proteome</keyword>
<dbReference type="RefSeq" id="WP_214623363.1">
    <property type="nucleotide sequence ID" value="NZ_JAHGAW010000006.1"/>
</dbReference>
<accession>A0A9X1DCE5</accession>
<evidence type="ECO:0000256" key="6">
    <source>
        <dbReference type="SAM" id="Phobius"/>
    </source>
</evidence>
<dbReference type="EMBL" id="JAHGAW010000006">
    <property type="protein sequence ID" value="MBT2187436.1"/>
    <property type="molecule type" value="Genomic_DNA"/>
</dbReference>